<dbReference type="CDD" id="cd07989">
    <property type="entry name" value="LPLAT_AGPAT-like"/>
    <property type="match status" value="1"/>
</dbReference>
<dbReference type="InterPro" id="IPR004552">
    <property type="entry name" value="AGP_acyltrans"/>
</dbReference>
<keyword evidence="4" id="KW-0444">Lipid biosynthesis</keyword>
<accession>A0A163MSP7</accession>
<evidence type="ECO:0000256" key="1">
    <source>
        <dbReference type="ARBA" id="ARBA00008655"/>
    </source>
</evidence>
<evidence type="ECO:0000256" key="2">
    <source>
        <dbReference type="ARBA" id="ARBA00022679"/>
    </source>
</evidence>
<evidence type="ECO:0000256" key="4">
    <source>
        <dbReference type="RuleBase" id="RU361267"/>
    </source>
</evidence>
<feature type="transmembrane region" description="Helical" evidence="5">
    <location>
        <begin position="35"/>
        <end position="57"/>
    </location>
</feature>
<feature type="transmembrane region" description="Helical" evidence="5">
    <location>
        <begin position="6"/>
        <end position="23"/>
    </location>
</feature>
<evidence type="ECO:0000256" key="5">
    <source>
        <dbReference type="SAM" id="Phobius"/>
    </source>
</evidence>
<organism evidence="7">
    <name type="scientific">Absidia glauca</name>
    <name type="common">Pin mould</name>
    <dbReference type="NCBI Taxonomy" id="4829"/>
    <lineage>
        <taxon>Eukaryota</taxon>
        <taxon>Fungi</taxon>
        <taxon>Fungi incertae sedis</taxon>
        <taxon>Mucoromycota</taxon>
        <taxon>Mucoromycotina</taxon>
        <taxon>Mucoromycetes</taxon>
        <taxon>Mucorales</taxon>
        <taxon>Cunninghamellaceae</taxon>
        <taxon>Absidia</taxon>
    </lineage>
</organism>
<comment type="domain">
    <text evidence="4">The HXXXXD motif is essential for acyltransferase activity and may constitute the binding site for the phosphate moiety of the glycerol-3-phosphate.</text>
</comment>
<name>A0A163MSP7_ABSGL</name>
<dbReference type="SUPFAM" id="SSF69593">
    <property type="entry name" value="Glycerol-3-phosphate (1)-acyltransferase"/>
    <property type="match status" value="1"/>
</dbReference>
<evidence type="ECO:0000259" key="6">
    <source>
        <dbReference type="SMART" id="SM00563"/>
    </source>
</evidence>
<dbReference type="GO" id="GO:0005783">
    <property type="term" value="C:endoplasmic reticulum"/>
    <property type="evidence" value="ECO:0007669"/>
    <property type="project" value="TreeGrafter"/>
</dbReference>
<dbReference type="InterPro" id="IPR002123">
    <property type="entry name" value="Plipid/glycerol_acylTrfase"/>
</dbReference>
<dbReference type="STRING" id="4829.A0A163MSP7"/>
<keyword evidence="5" id="KW-1133">Transmembrane helix</keyword>
<dbReference type="PANTHER" id="PTHR10434:SF11">
    <property type="entry name" value="1-ACYL-SN-GLYCEROL-3-PHOSPHATE ACYLTRANSFERASE"/>
    <property type="match status" value="1"/>
</dbReference>
<dbReference type="InParanoid" id="A0A163MSP7"/>
<dbReference type="OrthoDB" id="202234at2759"/>
<dbReference type="EMBL" id="LT554889">
    <property type="protein sequence ID" value="SAM08251.1"/>
    <property type="molecule type" value="Genomic_DNA"/>
</dbReference>
<keyword evidence="4" id="KW-1208">Phospholipid metabolism</keyword>
<evidence type="ECO:0000256" key="3">
    <source>
        <dbReference type="ARBA" id="ARBA00023315"/>
    </source>
</evidence>
<keyword evidence="5" id="KW-0812">Transmembrane</keyword>
<keyword evidence="5" id="KW-0472">Membrane</keyword>
<comment type="catalytic activity">
    <reaction evidence="4">
        <text>a 1-acyl-sn-glycero-3-phosphate + an acyl-CoA = a 1,2-diacyl-sn-glycero-3-phosphate + CoA</text>
        <dbReference type="Rhea" id="RHEA:19709"/>
        <dbReference type="ChEBI" id="CHEBI:57287"/>
        <dbReference type="ChEBI" id="CHEBI:57970"/>
        <dbReference type="ChEBI" id="CHEBI:58342"/>
        <dbReference type="ChEBI" id="CHEBI:58608"/>
        <dbReference type="EC" id="2.3.1.51"/>
    </reaction>
</comment>
<keyword evidence="2 4" id="KW-0808">Transferase</keyword>
<gene>
    <name evidence="7" type="primary">ABSGL_13913.1 scaffold 14340</name>
</gene>
<feature type="domain" description="Phospholipid/glycerol acyltransferase" evidence="6">
    <location>
        <begin position="96"/>
        <end position="213"/>
    </location>
</feature>
<evidence type="ECO:0000313" key="7">
    <source>
        <dbReference type="EMBL" id="SAM08251.1"/>
    </source>
</evidence>
<dbReference type="OMA" id="YYFINEK"/>
<keyword evidence="4" id="KW-0594">Phospholipid biosynthesis</keyword>
<proteinExistence type="inferred from homology"/>
<keyword evidence="3 4" id="KW-0012">Acyltransferase</keyword>
<dbReference type="FunCoup" id="A0A163MSP7">
    <property type="interactions" value="302"/>
</dbReference>
<dbReference type="GO" id="GO:0016020">
    <property type="term" value="C:membrane"/>
    <property type="evidence" value="ECO:0007669"/>
    <property type="project" value="InterPro"/>
</dbReference>
<dbReference type="EC" id="2.3.1.51" evidence="4"/>
<dbReference type="SMART" id="SM00563">
    <property type="entry name" value="PlsC"/>
    <property type="match status" value="1"/>
</dbReference>
<comment type="similarity">
    <text evidence="1 4">Belongs to the 1-acyl-sn-glycerol-3-phosphate acyltransferase family.</text>
</comment>
<sequence length="274" mass="30761">MDYLRQLPAYAYISGLLVFAVLYRKYGGYRFRCLMSILMMLTMATYGMLAGLTLPIFGKAGLINYTVARGFYYLGGFFTGVKCTVMGQENILQSPAVYVCNHQSSLDILVMGAVYPKNTSIVAKKEIKYYPFLGWFMTLSNAIFLDRKNRTDAVKQAKQASDNIHKKKISVWLFPEGTRGHSSKVDLLPFKKGAFHMAVQARVPIIPVVIANYNDVYSSKAKRFIPGNVNIKVLPPVLTNDIKDDSASIEKLSLRVRENMLTALRDISPPSKDE</sequence>
<evidence type="ECO:0000313" key="8">
    <source>
        <dbReference type="Proteomes" id="UP000078561"/>
    </source>
</evidence>
<reference evidence="7" key="1">
    <citation type="submission" date="2016-04" db="EMBL/GenBank/DDBJ databases">
        <authorList>
            <person name="Evans L.H."/>
            <person name="Alamgir A."/>
            <person name="Owens N."/>
            <person name="Weber N.D."/>
            <person name="Virtaneva K."/>
            <person name="Barbian K."/>
            <person name="Babar A."/>
            <person name="Rosenke K."/>
        </authorList>
    </citation>
    <scope>NUCLEOTIDE SEQUENCE [LARGE SCALE GENOMIC DNA]</scope>
    <source>
        <strain evidence="7">CBS 101.48</strain>
    </source>
</reference>
<dbReference type="Proteomes" id="UP000078561">
    <property type="component" value="Unassembled WGS sequence"/>
</dbReference>
<dbReference type="NCBIfam" id="TIGR00530">
    <property type="entry name" value="AGP_acyltrn"/>
    <property type="match status" value="1"/>
</dbReference>
<dbReference type="AlphaFoldDB" id="A0A163MSP7"/>
<dbReference type="GO" id="GO:0003841">
    <property type="term" value="F:1-acylglycerol-3-phosphate O-acyltransferase activity"/>
    <property type="evidence" value="ECO:0007669"/>
    <property type="project" value="UniProtKB-UniRule"/>
</dbReference>
<dbReference type="Pfam" id="PF01553">
    <property type="entry name" value="Acyltransferase"/>
    <property type="match status" value="1"/>
</dbReference>
<keyword evidence="4" id="KW-0443">Lipid metabolism</keyword>
<dbReference type="GO" id="GO:0006654">
    <property type="term" value="P:phosphatidic acid biosynthetic process"/>
    <property type="evidence" value="ECO:0007669"/>
    <property type="project" value="TreeGrafter"/>
</dbReference>
<keyword evidence="8" id="KW-1185">Reference proteome</keyword>
<protein>
    <recommendedName>
        <fullName evidence="4">1-acyl-sn-glycerol-3-phosphate acyltransferase</fullName>
        <ecNumber evidence="4">2.3.1.51</ecNumber>
    </recommendedName>
</protein>
<dbReference type="PANTHER" id="PTHR10434">
    <property type="entry name" value="1-ACYL-SN-GLYCEROL-3-PHOSPHATE ACYLTRANSFERASE"/>
    <property type="match status" value="1"/>
</dbReference>